<proteinExistence type="predicted"/>
<reference evidence="1" key="1">
    <citation type="submission" date="2017-07" db="EMBL/GenBank/DDBJ databases">
        <title>The cable genome - Insights into the physiology and evolution of filamentous bacteria capable of sulfide oxidation via long distance electron transfer.</title>
        <authorList>
            <person name="Thorup C."/>
            <person name="Bjerg J.T."/>
            <person name="Schreiber L."/>
            <person name="Nielsen L.P."/>
            <person name="Kjeldsen K.U."/>
            <person name="Boesen T."/>
            <person name="Boggild A."/>
            <person name="Meysman F."/>
            <person name="Geelhoed J."/>
            <person name="Schramm A."/>
        </authorList>
    </citation>
    <scope>NUCLEOTIDE SEQUENCE [LARGE SCALE GENOMIC DNA]</scope>
    <source>
        <strain evidence="1">GS</strain>
    </source>
</reference>
<organism evidence="1 2">
    <name type="scientific">Candidatus Electronema aureum</name>
    <dbReference type="NCBI Taxonomy" id="2005002"/>
    <lineage>
        <taxon>Bacteria</taxon>
        <taxon>Pseudomonadati</taxon>
        <taxon>Thermodesulfobacteriota</taxon>
        <taxon>Desulfobulbia</taxon>
        <taxon>Desulfobulbales</taxon>
        <taxon>Desulfobulbaceae</taxon>
        <taxon>Candidatus Electronema</taxon>
    </lineage>
</organism>
<comment type="caution">
    <text evidence="1">The sequence shown here is derived from an EMBL/GenBank/DDBJ whole genome shotgun (WGS) entry which is preliminary data.</text>
</comment>
<dbReference type="AlphaFoldDB" id="A0A521G0D0"/>
<evidence type="ECO:0000313" key="1">
    <source>
        <dbReference type="EMBL" id="TAA74470.1"/>
    </source>
</evidence>
<name>A0A521G0D0_9BACT</name>
<protein>
    <submittedName>
        <fullName evidence="1">Uncharacterized protein</fullName>
    </submittedName>
</protein>
<dbReference type="Proteomes" id="UP000316238">
    <property type="component" value="Unassembled WGS sequence"/>
</dbReference>
<sequence>MPINDLLKLLKQAKEEAQHLPEPVRDKVRQEIKEAQLQVKETPQEKEKIAVKLNNAKDVLKAIAETVSQAVSVGNLLGNALIWLDKILQGQASVPALFIEMIRRKKIMGDEFKSGGGPMNAAKDQATILSNQAAHLGQNIAGSGNISSGSGNVTVENINIYAAGTIPPPKEKPYQKPPVKLGTLFGVPNLPPNYLERPEYSV</sequence>
<evidence type="ECO:0000313" key="2">
    <source>
        <dbReference type="Proteomes" id="UP000316238"/>
    </source>
</evidence>
<dbReference type="EMBL" id="NQJD01000025">
    <property type="protein sequence ID" value="TAA74470.1"/>
    <property type="molecule type" value="Genomic_DNA"/>
</dbReference>
<keyword evidence="2" id="KW-1185">Reference proteome</keyword>
<gene>
    <name evidence="1" type="ORF">CDV28_1252</name>
</gene>
<accession>A0A521G0D0</accession>